<dbReference type="InterPro" id="IPR036116">
    <property type="entry name" value="FN3_sf"/>
</dbReference>
<evidence type="ECO:0000256" key="4">
    <source>
        <dbReference type="RuleBase" id="RU361169"/>
    </source>
</evidence>
<proteinExistence type="inferred from homology"/>
<dbReference type="Pfam" id="PF00041">
    <property type="entry name" value="fn3"/>
    <property type="match status" value="1"/>
</dbReference>
<comment type="similarity">
    <text evidence="1 4">Belongs to the glycosyl hydrolase 28 family.</text>
</comment>
<dbReference type="InterPro" id="IPR003961">
    <property type="entry name" value="FN3_dom"/>
</dbReference>
<dbReference type="Gene3D" id="2.160.20.10">
    <property type="entry name" value="Single-stranded right-handed beta-helix, Pectin lyase-like"/>
    <property type="match status" value="1"/>
</dbReference>
<evidence type="ECO:0000313" key="7">
    <source>
        <dbReference type="EMBL" id="MCA2016024.1"/>
    </source>
</evidence>
<dbReference type="PANTHER" id="PTHR31339">
    <property type="entry name" value="PECTIN LYASE-RELATED"/>
    <property type="match status" value="1"/>
</dbReference>
<reference evidence="8" key="1">
    <citation type="submission" date="2023-07" db="EMBL/GenBank/DDBJ databases">
        <title>Molecular identification of indigenous halophilic bacteria isolated from red sea cost, biodegradation of synthetic dyes and assessment of degraded metabolite toxicity.</title>
        <authorList>
            <person name="Chaieb K."/>
            <person name="Altayb H.N."/>
        </authorList>
    </citation>
    <scope>NUCLEOTIDE SEQUENCE [LARGE SCALE GENOMIC DNA]</scope>
    <source>
        <strain evidence="8">K20</strain>
    </source>
</reference>
<feature type="signal peptide" evidence="5">
    <location>
        <begin position="1"/>
        <end position="21"/>
    </location>
</feature>
<keyword evidence="8" id="KW-1185">Reference proteome</keyword>
<dbReference type="InterPro" id="IPR051801">
    <property type="entry name" value="GH28_Enzymes"/>
</dbReference>
<dbReference type="Pfam" id="PF00295">
    <property type="entry name" value="Glyco_hydro_28"/>
    <property type="match status" value="1"/>
</dbReference>
<dbReference type="RefSeq" id="WP_225250183.1">
    <property type="nucleotide sequence ID" value="NZ_JAIWIU010000044.1"/>
</dbReference>
<dbReference type="InterPro" id="IPR012334">
    <property type="entry name" value="Pectin_lyas_fold"/>
</dbReference>
<dbReference type="PROSITE" id="PS50853">
    <property type="entry name" value="FN3"/>
    <property type="match status" value="1"/>
</dbReference>
<dbReference type="EMBL" id="JAIWIU010000044">
    <property type="protein sequence ID" value="MCA2016024.1"/>
    <property type="molecule type" value="Genomic_DNA"/>
</dbReference>
<dbReference type="InterPro" id="IPR011050">
    <property type="entry name" value="Pectin_lyase_fold/virulence"/>
</dbReference>
<evidence type="ECO:0000256" key="3">
    <source>
        <dbReference type="ARBA" id="ARBA00023295"/>
    </source>
</evidence>
<evidence type="ECO:0000256" key="5">
    <source>
        <dbReference type="SAM" id="SignalP"/>
    </source>
</evidence>
<evidence type="ECO:0000256" key="2">
    <source>
        <dbReference type="ARBA" id="ARBA00022801"/>
    </source>
</evidence>
<dbReference type="InterPro" id="IPR013783">
    <property type="entry name" value="Ig-like_fold"/>
</dbReference>
<evidence type="ECO:0000313" key="8">
    <source>
        <dbReference type="Proteomes" id="UP001199044"/>
    </source>
</evidence>
<evidence type="ECO:0000256" key="1">
    <source>
        <dbReference type="ARBA" id="ARBA00008834"/>
    </source>
</evidence>
<accession>A0ABS7YNL7</accession>
<feature type="chain" id="PRO_5045404253" evidence="5">
    <location>
        <begin position="22"/>
        <end position="670"/>
    </location>
</feature>
<dbReference type="SMART" id="SM00060">
    <property type="entry name" value="FN3"/>
    <property type="match status" value="1"/>
</dbReference>
<dbReference type="InterPro" id="IPR000743">
    <property type="entry name" value="Glyco_hydro_28"/>
</dbReference>
<sequence length="670" mass="73804">MRKIPMLSSIACALLAASSQAATPPPATDLALSTPALAQDEKSVVLVWQQPEQRAHIVDYHLYQNGQSLGLASDNNTLHNPAAPYFKAFYERDNAHFAYSIRYQNFMVTGLKPATQYQFQIAAVYDDGQESQLSAPLQVTTPTYTHTVDITQLGAKGDGKTLNTKAIQTAIDQCASQSTNAYGCRVLIAPSDSGATYVTGALFLHSNMTLEIAKGATLKGSPYAKDYPLQQGYQLYSFRTNATDSRRPPSLLNALTADHRNGENHSQQGYDHRMGTFENIRIVGAGTLDGSGWLKQGTTRDEAGQELAYHPPGGRDRVYTLGILAKDQMISAYREYHPNWDGDTSKIEYFGQFNKDIYANRRSSLATFRGVNKIYFSGLTLLNPAYHGVMFLDSEQATMAYTRTETFDINNADGVEFGNSSDFAVFANFIDSGDDCINFAAGQGKDYQAGTEGVHSTERGWVFNNYTREGHGVLVAGSHTGAWIQDIVAENNVAFMTDNGLRLKSTLSTGGGVRRITFRENALADIGSHNTHSALPSGVDVENRGGLGSPFVFTLAYKAGDNVFQNATQAAYFSHIDIDDITVDNHNPSKKPSILIDGYDGQDSKVSYPETWHNHLSFKQVTFYQDQKTRIDHLKDSQFEEVTFLNGDDSPWKLSHSKNVKFVKVSPPYK</sequence>
<name>A0ABS7YNL7_9VIBR</name>
<dbReference type="CDD" id="cd00063">
    <property type="entry name" value="FN3"/>
    <property type="match status" value="1"/>
</dbReference>
<organism evidence="7 8">
    <name type="scientific">Vibrio tritonius</name>
    <dbReference type="NCBI Taxonomy" id="1435069"/>
    <lineage>
        <taxon>Bacteria</taxon>
        <taxon>Pseudomonadati</taxon>
        <taxon>Pseudomonadota</taxon>
        <taxon>Gammaproteobacteria</taxon>
        <taxon>Vibrionales</taxon>
        <taxon>Vibrionaceae</taxon>
        <taxon>Vibrio</taxon>
    </lineage>
</organism>
<dbReference type="SUPFAM" id="SSF51126">
    <property type="entry name" value="Pectin lyase-like"/>
    <property type="match status" value="1"/>
</dbReference>
<keyword evidence="2 4" id="KW-0378">Hydrolase</keyword>
<keyword evidence="5" id="KW-0732">Signal</keyword>
<feature type="domain" description="Fibronectin type-III" evidence="6">
    <location>
        <begin position="51"/>
        <end position="144"/>
    </location>
</feature>
<dbReference type="Gene3D" id="2.60.40.10">
    <property type="entry name" value="Immunoglobulins"/>
    <property type="match status" value="1"/>
</dbReference>
<keyword evidence="3 4" id="KW-0326">Glycosidase</keyword>
<gene>
    <name evidence="7" type="ORF">LDJ79_07875</name>
</gene>
<dbReference type="Proteomes" id="UP001199044">
    <property type="component" value="Unassembled WGS sequence"/>
</dbReference>
<comment type="caution">
    <text evidence="7">The sequence shown here is derived from an EMBL/GenBank/DDBJ whole genome shotgun (WGS) entry which is preliminary data.</text>
</comment>
<protein>
    <submittedName>
        <fullName evidence="7">Glycoside hydrolase family 28 protein</fullName>
    </submittedName>
</protein>
<dbReference type="SUPFAM" id="SSF49265">
    <property type="entry name" value="Fibronectin type III"/>
    <property type="match status" value="1"/>
</dbReference>
<dbReference type="PANTHER" id="PTHR31339:SF9">
    <property type="entry name" value="PLASMIN AND FIBRONECTIN-BINDING PROTEIN A"/>
    <property type="match status" value="1"/>
</dbReference>
<dbReference type="GO" id="GO:0016787">
    <property type="term" value="F:hydrolase activity"/>
    <property type="evidence" value="ECO:0007669"/>
    <property type="project" value="UniProtKB-KW"/>
</dbReference>
<evidence type="ECO:0000259" key="6">
    <source>
        <dbReference type="PROSITE" id="PS50853"/>
    </source>
</evidence>